<dbReference type="Gene3D" id="1.10.540.10">
    <property type="entry name" value="Acyl-CoA dehydrogenase/oxidase, N-terminal domain"/>
    <property type="match status" value="1"/>
</dbReference>
<comment type="cofactor">
    <cofactor evidence="1">
        <name>FAD</name>
        <dbReference type="ChEBI" id="CHEBI:57692"/>
    </cofactor>
</comment>
<dbReference type="InterPro" id="IPR013786">
    <property type="entry name" value="AcylCoA_DH/ox_N"/>
</dbReference>
<dbReference type="InterPro" id="IPR037069">
    <property type="entry name" value="AcylCoA_DH/ox_N_sf"/>
</dbReference>
<organism evidence="8 9">
    <name type="scientific">Glaciimonas immobilis</name>
    <dbReference type="NCBI Taxonomy" id="728004"/>
    <lineage>
        <taxon>Bacteria</taxon>
        <taxon>Pseudomonadati</taxon>
        <taxon>Pseudomonadota</taxon>
        <taxon>Betaproteobacteria</taxon>
        <taxon>Burkholderiales</taxon>
        <taxon>Oxalobacteraceae</taxon>
        <taxon>Glaciimonas</taxon>
    </lineage>
</organism>
<dbReference type="PANTHER" id="PTHR43884:SF20">
    <property type="entry name" value="ACYL-COA DEHYDROGENASE FADE28"/>
    <property type="match status" value="1"/>
</dbReference>
<reference evidence="8 9" key="1">
    <citation type="submission" date="2020-08" db="EMBL/GenBank/DDBJ databases">
        <title>Genomic Encyclopedia of Type Strains, Phase IV (KMG-IV): sequencing the most valuable type-strain genomes for metagenomic binning, comparative biology and taxonomic classification.</title>
        <authorList>
            <person name="Goeker M."/>
        </authorList>
    </citation>
    <scope>NUCLEOTIDE SEQUENCE [LARGE SCALE GENOMIC DNA]</scope>
    <source>
        <strain evidence="8 9">DSM 23240</strain>
    </source>
</reference>
<dbReference type="InterPro" id="IPR036250">
    <property type="entry name" value="AcylCo_DH-like_C"/>
</dbReference>
<sequence>MRQLFESTVQRIFGDIVTPASLLARKAGEWPTQLWAAIEESGFSVAPAPESLGGSDASWNDLYVVVRAAGRYTVPAPLPEALLANWLLGRSGLDAISGPLSFAAANTLVFADGKVTGQLQEVPWGRHVAQVVAVVAGTGDLPSQIVVLNVKDATLANLRLNMADEPRDDLRFNAAQPLAFAALPSDLPADILLLGGAMLRSAQIAGALQAALEMTSRYATERSQFGRPIANFQAIQHRLAILAEHTANAMVASEAAFAESGDQLALLPLMAAKVCASEAASIAADTVHAIHGAIGITHEHALHLVTQRLWSWRSEFGSQTFWAQRIGREVCANGAHRFWPAITSAKLEAENNPVQKTTPSGELS</sequence>
<dbReference type="SUPFAM" id="SSF47203">
    <property type="entry name" value="Acyl-CoA dehydrogenase C-terminal domain-like"/>
    <property type="match status" value="1"/>
</dbReference>
<evidence type="ECO:0000256" key="5">
    <source>
        <dbReference type="ARBA" id="ARBA00023002"/>
    </source>
</evidence>
<keyword evidence="5 8" id="KW-0560">Oxidoreductase</keyword>
<dbReference type="EMBL" id="JACHHQ010000008">
    <property type="protein sequence ID" value="MBB5201701.1"/>
    <property type="molecule type" value="Genomic_DNA"/>
</dbReference>
<evidence type="ECO:0000259" key="7">
    <source>
        <dbReference type="Pfam" id="PF02771"/>
    </source>
</evidence>
<dbReference type="PANTHER" id="PTHR43884">
    <property type="entry name" value="ACYL-COA DEHYDROGENASE"/>
    <property type="match status" value="1"/>
</dbReference>
<proteinExistence type="inferred from homology"/>
<dbReference type="Pfam" id="PF00441">
    <property type="entry name" value="Acyl-CoA_dh_1"/>
    <property type="match status" value="1"/>
</dbReference>
<evidence type="ECO:0000256" key="2">
    <source>
        <dbReference type="ARBA" id="ARBA00009347"/>
    </source>
</evidence>
<evidence type="ECO:0000256" key="3">
    <source>
        <dbReference type="ARBA" id="ARBA00022630"/>
    </source>
</evidence>
<dbReference type="GO" id="GO:0050660">
    <property type="term" value="F:flavin adenine dinucleotide binding"/>
    <property type="evidence" value="ECO:0007669"/>
    <property type="project" value="InterPro"/>
</dbReference>
<keyword evidence="3" id="KW-0285">Flavoprotein</keyword>
<dbReference type="AlphaFoldDB" id="A0A840RYX8"/>
<comment type="caution">
    <text evidence="8">The sequence shown here is derived from an EMBL/GenBank/DDBJ whole genome shotgun (WGS) entry which is preliminary data.</text>
</comment>
<evidence type="ECO:0000259" key="6">
    <source>
        <dbReference type="Pfam" id="PF00441"/>
    </source>
</evidence>
<dbReference type="RefSeq" id="WP_168057274.1">
    <property type="nucleotide sequence ID" value="NZ_JAAOZT010000017.1"/>
</dbReference>
<evidence type="ECO:0000313" key="9">
    <source>
        <dbReference type="Proteomes" id="UP000571084"/>
    </source>
</evidence>
<dbReference type="InterPro" id="IPR009100">
    <property type="entry name" value="AcylCoA_DH/oxidase_NM_dom_sf"/>
</dbReference>
<dbReference type="Pfam" id="PF02771">
    <property type="entry name" value="Acyl-CoA_dh_N"/>
    <property type="match status" value="1"/>
</dbReference>
<feature type="domain" description="Acyl-CoA dehydrogenase/oxidase C-terminal" evidence="6">
    <location>
        <begin position="198"/>
        <end position="306"/>
    </location>
</feature>
<evidence type="ECO:0000256" key="1">
    <source>
        <dbReference type="ARBA" id="ARBA00001974"/>
    </source>
</evidence>
<name>A0A840RYX8_9BURK</name>
<keyword evidence="4" id="KW-0274">FAD</keyword>
<comment type="similarity">
    <text evidence="2">Belongs to the acyl-CoA dehydrogenase family.</text>
</comment>
<dbReference type="SUPFAM" id="SSF56645">
    <property type="entry name" value="Acyl-CoA dehydrogenase NM domain-like"/>
    <property type="match status" value="1"/>
</dbReference>
<evidence type="ECO:0000313" key="8">
    <source>
        <dbReference type="EMBL" id="MBB5201701.1"/>
    </source>
</evidence>
<evidence type="ECO:0000256" key="4">
    <source>
        <dbReference type="ARBA" id="ARBA00022827"/>
    </source>
</evidence>
<gene>
    <name evidence="8" type="ORF">HNR39_003559</name>
</gene>
<dbReference type="GO" id="GO:0070991">
    <property type="term" value="F:medium-chain fatty acyl-CoA dehydrogenase activity"/>
    <property type="evidence" value="ECO:0007669"/>
    <property type="project" value="UniProtKB-EC"/>
</dbReference>
<dbReference type="Gene3D" id="1.20.140.10">
    <property type="entry name" value="Butyryl-CoA Dehydrogenase, subunit A, domain 3"/>
    <property type="match status" value="1"/>
</dbReference>
<keyword evidence="9" id="KW-1185">Reference proteome</keyword>
<feature type="domain" description="Acyl-CoA dehydrogenase/oxidase N-terminal" evidence="7">
    <location>
        <begin position="3"/>
        <end position="75"/>
    </location>
</feature>
<protein>
    <submittedName>
        <fullName evidence="8">Acyl-CoA dehydrogenase</fullName>
        <ecNumber evidence="8">1.3.8.7</ecNumber>
    </submittedName>
</protein>
<dbReference type="EC" id="1.3.8.7" evidence="8"/>
<accession>A0A840RYX8</accession>
<dbReference type="InterPro" id="IPR009075">
    <property type="entry name" value="AcylCo_DH/oxidase_C"/>
</dbReference>
<dbReference type="Proteomes" id="UP000571084">
    <property type="component" value="Unassembled WGS sequence"/>
</dbReference>